<evidence type="ECO:0000313" key="2">
    <source>
        <dbReference type="Proteomes" id="UP001500466"/>
    </source>
</evidence>
<accession>A0ABP9HFH8</accession>
<organism evidence="1 2">
    <name type="scientific">Yinghuangia aomiensis</name>
    <dbReference type="NCBI Taxonomy" id="676205"/>
    <lineage>
        <taxon>Bacteria</taxon>
        <taxon>Bacillati</taxon>
        <taxon>Actinomycetota</taxon>
        <taxon>Actinomycetes</taxon>
        <taxon>Kitasatosporales</taxon>
        <taxon>Streptomycetaceae</taxon>
        <taxon>Yinghuangia</taxon>
    </lineage>
</organism>
<dbReference type="InterPro" id="IPR046609">
    <property type="entry name" value="DUF6668"/>
</dbReference>
<proteinExistence type="predicted"/>
<keyword evidence="2" id="KW-1185">Reference proteome</keyword>
<comment type="caution">
    <text evidence="1">The sequence shown here is derived from an EMBL/GenBank/DDBJ whole genome shotgun (WGS) entry which is preliminary data.</text>
</comment>
<name>A0ABP9HFH8_9ACTN</name>
<dbReference type="RefSeq" id="WP_345676830.1">
    <property type="nucleotide sequence ID" value="NZ_BAABHS010000013.1"/>
</dbReference>
<evidence type="ECO:0000313" key="1">
    <source>
        <dbReference type="EMBL" id="GAA4969816.1"/>
    </source>
</evidence>
<protein>
    <submittedName>
        <fullName evidence="1">Uncharacterized protein</fullName>
    </submittedName>
</protein>
<sequence>MQRSASVPVRGLVAPIPAGGLPMWEPDLSQDAPPWWWVPCHGGSGATTLAAALGGADAGPRGWPRYPQGIRPGVVLVARTHAAGLQSAQRAARQWASGAVGDVRLFGLVAVADAPGKLPRQLQQWLKLVAGGLPHVWTVPWHEPWRLGEPPSPESTPRHVAKIARDLQSAAEHVEGDAR</sequence>
<dbReference type="Proteomes" id="UP001500466">
    <property type="component" value="Unassembled WGS sequence"/>
</dbReference>
<reference evidence="2" key="1">
    <citation type="journal article" date="2019" name="Int. J. Syst. Evol. Microbiol.">
        <title>The Global Catalogue of Microorganisms (GCM) 10K type strain sequencing project: providing services to taxonomists for standard genome sequencing and annotation.</title>
        <authorList>
            <consortium name="The Broad Institute Genomics Platform"/>
            <consortium name="The Broad Institute Genome Sequencing Center for Infectious Disease"/>
            <person name="Wu L."/>
            <person name="Ma J."/>
        </authorList>
    </citation>
    <scope>NUCLEOTIDE SEQUENCE [LARGE SCALE GENOMIC DNA]</scope>
    <source>
        <strain evidence="2">JCM 17986</strain>
    </source>
</reference>
<dbReference type="Pfam" id="PF20373">
    <property type="entry name" value="DUF6668"/>
    <property type="match status" value="1"/>
</dbReference>
<dbReference type="EMBL" id="BAABHS010000013">
    <property type="protein sequence ID" value="GAA4969816.1"/>
    <property type="molecule type" value="Genomic_DNA"/>
</dbReference>
<gene>
    <name evidence="1" type="ORF">GCM10023205_38990</name>
</gene>